<evidence type="ECO:0000256" key="1">
    <source>
        <dbReference type="SAM" id="SignalP"/>
    </source>
</evidence>
<dbReference type="Pfam" id="PF03891">
    <property type="entry name" value="DUF333"/>
    <property type="match status" value="1"/>
</dbReference>
<organism evidence="2 3">
    <name type="scientific">Escherichia coli</name>
    <dbReference type="NCBI Taxonomy" id="562"/>
    <lineage>
        <taxon>Bacteria</taxon>
        <taxon>Pseudomonadati</taxon>
        <taxon>Pseudomonadota</taxon>
        <taxon>Gammaproteobacteria</taxon>
        <taxon>Enterobacterales</taxon>
        <taxon>Enterobacteriaceae</taxon>
        <taxon>Escherichia</taxon>
    </lineage>
</organism>
<feature type="chain" id="PRO_5016805611" evidence="1">
    <location>
        <begin position="24"/>
        <end position="84"/>
    </location>
</feature>
<evidence type="ECO:0000313" key="3">
    <source>
        <dbReference type="Proteomes" id="UP000254716"/>
    </source>
</evidence>
<reference evidence="2 3" key="1">
    <citation type="submission" date="2018-06" db="EMBL/GenBank/DDBJ databases">
        <authorList>
            <consortium name="Pathogen Informatics"/>
            <person name="Doyle S."/>
        </authorList>
    </citation>
    <scope>NUCLEOTIDE SEQUENCE [LARGE SCALE GENOMIC DNA]</scope>
    <source>
        <strain evidence="2 3">NCTC9081</strain>
    </source>
</reference>
<sequence length="84" mass="8946">MKIISFVLPCLLVLAGCSTPSQPEAPKPPQIGMANPASVLLPAEGRDAHSCADSARGQQQCKLPGGETIDEWALWRRDHPAGEK</sequence>
<keyword evidence="1" id="KW-0732">Signal</keyword>
<dbReference type="InterPro" id="IPR005590">
    <property type="entry name" value="DUF333"/>
</dbReference>
<name>A0A376W6E6_ECOLX</name>
<gene>
    <name evidence="2" type="primary">yoaF</name>
    <name evidence="2" type="ORF">NCTC9081_04537</name>
</gene>
<dbReference type="Proteomes" id="UP000254716">
    <property type="component" value="Unassembled WGS sequence"/>
</dbReference>
<protein>
    <submittedName>
        <fullName evidence="2">Outer membrane protein</fullName>
    </submittedName>
</protein>
<proteinExistence type="predicted"/>
<dbReference type="AlphaFoldDB" id="A0A376W6E6"/>
<dbReference type="EMBL" id="UGCV01000008">
    <property type="protein sequence ID" value="STJ19029.1"/>
    <property type="molecule type" value="Genomic_DNA"/>
</dbReference>
<evidence type="ECO:0000313" key="2">
    <source>
        <dbReference type="EMBL" id="STJ19029.1"/>
    </source>
</evidence>
<dbReference type="PROSITE" id="PS51257">
    <property type="entry name" value="PROKAR_LIPOPROTEIN"/>
    <property type="match status" value="1"/>
</dbReference>
<accession>A0A376W6E6</accession>
<feature type="signal peptide" evidence="1">
    <location>
        <begin position="1"/>
        <end position="23"/>
    </location>
</feature>